<dbReference type="GeneID" id="5655327"/>
<gene>
    <name evidence="2" type="ORF">LMJF_36_0770</name>
</gene>
<dbReference type="Proteomes" id="UP000000542">
    <property type="component" value="Chromosome 36"/>
</dbReference>
<dbReference type="OMA" id="MQWKLQE"/>
<dbReference type="KEGG" id="lma:LMJF_36_0770"/>
<sequence>MATDLDSFSTYIDHLILLLAARFHAPLEVSVEELLPSSMNLSAEAQCPWELVACSVQQALRTPQTAQERLLMRHLDVHHFSASVCRERARYMQWKLQECRRRRGDKQQLVQSPAVPSAARANTSSTVAASATAAGQPCDVACTSLHNDVCSLYKLVLQSLPSTLGGTESDDDEEDAQAPTTSVQSLASASEPSSFERVHEVFMRTPAEQERDELVARARDEFLSQVQALQSVYYEKYHRWMDVPASVLDPPPASSKQPASTDGAAAALESAAPQRGSESERAALLEALGAAAAPPPRHRKQANHASSSGAADWTEKPHTLASMLHQVQLRRPLRPSAVSDDVLESLYRARAETEEAPKNLCVASGLRSCPPAASTSATPSFAGGCADTITAEAVAVAPSSSQPSSSVAAVRKDTVPPASRRGRWQIVEYDDDDDGEG</sequence>
<dbReference type="VEuPathDB" id="TriTrypDB:LMJLV39_360013400"/>
<proteinExistence type="predicted"/>
<dbReference type="InParanoid" id="Q4Q1Z9"/>
<keyword evidence="3" id="KW-1185">Reference proteome</keyword>
<organism evidence="2 3">
    <name type="scientific">Leishmania major</name>
    <dbReference type="NCBI Taxonomy" id="5664"/>
    <lineage>
        <taxon>Eukaryota</taxon>
        <taxon>Discoba</taxon>
        <taxon>Euglenozoa</taxon>
        <taxon>Kinetoplastea</taxon>
        <taxon>Metakinetoplastina</taxon>
        <taxon>Trypanosomatida</taxon>
        <taxon>Trypanosomatidae</taxon>
        <taxon>Leishmaniinae</taxon>
        <taxon>Leishmania</taxon>
    </lineage>
</organism>
<accession>Q4Q1Z9</accession>
<dbReference type="HOGENOM" id="CLU_636962_0_0_1"/>
<reference evidence="2 3" key="1">
    <citation type="journal article" date="2005" name="Science">
        <title>The genome of the kinetoplastid parasite, Leishmania major.</title>
        <authorList>
            <person name="Ivens A.C."/>
            <person name="Peacock C.S."/>
            <person name="Worthey E.A."/>
            <person name="Murphy L."/>
            <person name="Aggarwal G."/>
            <person name="Berriman M."/>
            <person name="Sisk E."/>
            <person name="Rajandream M.A."/>
            <person name="Adlem E."/>
            <person name="Aert R."/>
            <person name="Anupama A."/>
            <person name="Apostolou Z."/>
            <person name="Attipoe P."/>
            <person name="Bason N."/>
            <person name="Bauser C."/>
            <person name="Beck A."/>
            <person name="Beverley S.M."/>
            <person name="Bianchettin G."/>
            <person name="Borzym K."/>
            <person name="Bothe G."/>
            <person name="Bruschi C.V."/>
            <person name="Collins M."/>
            <person name="Cadag E."/>
            <person name="Ciarloni L."/>
            <person name="Clayton C."/>
            <person name="Coulson R.M."/>
            <person name="Cronin A."/>
            <person name="Cruz A.K."/>
            <person name="Davies R.M."/>
            <person name="De Gaudenzi J."/>
            <person name="Dobson D.E."/>
            <person name="Duesterhoeft A."/>
            <person name="Fazelina G."/>
            <person name="Fosker N."/>
            <person name="Frasch A.C."/>
            <person name="Fraser A."/>
            <person name="Fuchs M."/>
            <person name="Gabel C."/>
            <person name="Goble A."/>
            <person name="Goffeau A."/>
            <person name="Harris D."/>
            <person name="Hertz-Fowler C."/>
            <person name="Hilbert H."/>
            <person name="Horn D."/>
            <person name="Huang Y."/>
            <person name="Klages S."/>
            <person name="Knights A."/>
            <person name="Kube M."/>
            <person name="Larke N."/>
            <person name="Litvin L."/>
            <person name="Lord A."/>
            <person name="Louie T."/>
            <person name="Marra M."/>
            <person name="Masuy D."/>
            <person name="Matthews K."/>
            <person name="Michaeli S."/>
            <person name="Mottram J.C."/>
            <person name="Muller-Auer S."/>
            <person name="Munden H."/>
            <person name="Nelson S."/>
            <person name="Norbertczak H."/>
            <person name="Oliver K."/>
            <person name="O'neil S."/>
            <person name="Pentony M."/>
            <person name="Pohl T.M."/>
            <person name="Price C."/>
            <person name="Purnelle B."/>
            <person name="Quail M.A."/>
            <person name="Rabbinowitsch E."/>
            <person name="Reinhardt R."/>
            <person name="Rieger M."/>
            <person name="Rinta J."/>
            <person name="Robben J."/>
            <person name="Robertson L."/>
            <person name="Ruiz J.C."/>
            <person name="Rutter S."/>
            <person name="Saunders D."/>
            <person name="Schafer M."/>
            <person name="Schein J."/>
            <person name="Schwartz D.C."/>
            <person name="Seeger K."/>
            <person name="Seyler A."/>
            <person name="Sharp S."/>
            <person name="Shin H."/>
            <person name="Sivam D."/>
            <person name="Squares R."/>
            <person name="Squares S."/>
            <person name="Tosato V."/>
            <person name="Vogt C."/>
            <person name="Volckaert G."/>
            <person name="Wambutt R."/>
            <person name="Warren T."/>
            <person name="Wedler H."/>
            <person name="Woodward J."/>
            <person name="Zhou S."/>
            <person name="Zimmermann W."/>
            <person name="Smith D.F."/>
            <person name="Blackwell J.M."/>
            <person name="Stuart K.D."/>
            <person name="Barrell B."/>
            <person name="Myler P.J."/>
        </authorList>
    </citation>
    <scope>NUCLEOTIDE SEQUENCE [LARGE SCALE GENOMIC DNA]</scope>
    <source>
        <strain evidence="3">MHOM/IL/81/Friedlin</strain>
    </source>
</reference>
<dbReference type="RefSeq" id="XP_001686649.1">
    <property type="nucleotide sequence ID" value="XM_001686597.1"/>
</dbReference>
<feature type="compositionally biased region" description="Polar residues" evidence="1">
    <location>
        <begin position="178"/>
        <end position="193"/>
    </location>
</feature>
<name>Q4Q1Z9_LEIMA</name>
<evidence type="ECO:0000256" key="1">
    <source>
        <dbReference type="SAM" id="MobiDB-lite"/>
    </source>
</evidence>
<dbReference type="AlphaFoldDB" id="Q4Q1Z9"/>
<dbReference type="EMBL" id="FR796432">
    <property type="protein sequence ID" value="CAJ09030.1"/>
    <property type="molecule type" value="Genomic_DNA"/>
</dbReference>
<feature type="region of interest" description="Disordered" evidence="1">
    <location>
        <begin position="248"/>
        <end position="279"/>
    </location>
</feature>
<feature type="compositionally biased region" description="Low complexity" evidence="1">
    <location>
        <begin position="397"/>
        <end position="409"/>
    </location>
</feature>
<feature type="region of interest" description="Disordered" evidence="1">
    <location>
        <begin position="397"/>
        <end position="437"/>
    </location>
</feature>
<evidence type="ECO:0000313" key="3">
    <source>
        <dbReference type="Proteomes" id="UP000000542"/>
    </source>
</evidence>
<feature type="compositionally biased region" description="Acidic residues" evidence="1">
    <location>
        <begin position="428"/>
        <end position="437"/>
    </location>
</feature>
<dbReference type="VEuPathDB" id="TriTrypDB:LMJSD75_360013300"/>
<dbReference type="GO" id="GO:0005737">
    <property type="term" value="C:cytoplasm"/>
    <property type="evidence" value="ECO:0000266"/>
    <property type="project" value="GeneDB"/>
</dbReference>
<feature type="region of interest" description="Disordered" evidence="1">
    <location>
        <begin position="164"/>
        <end position="197"/>
    </location>
</feature>
<protein>
    <submittedName>
        <fullName evidence="2">Uncharacterized protein</fullName>
    </submittedName>
</protein>
<feature type="region of interest" description="Disordered" evidence="1">
    <location>
        <begin position="291"/>
        <end position="312"/>
    </location>
</feature>
<reference evidence="2 3" key="2">
    <citation type="journal article" date="2011" name="Genome Res.">
        <title>Chromosome and gene copy number variation allow major structural change between species and strains of Leishmania.</title>
        <authorList>
            <person name="Rogers M.B."/>
            <person name="Hilley J.D."/>
            <person name="Dickens N.J."/>
            <person name="Wilkes J."/>
            <person name="Bates P.A."/>
            <person name="Depledge D.P."/>
            <person name="Harris D."/>
            <person name="Her Y."/>
            <person name="Herzyk P."/>
            <person name="Imamura H."/>
            <person name="Otto T.D."/>
            <person name="Sanders M."/>
            <person name="Seeger K."/>
            <person name="Dujardin J.C."/>
            <person name="Berriman M."/>
            <person name="Smith D.F."/>
            <person name="Hertz-Fowler C."/>
            <person name="Mottram J.C."/>
        </authorList>
    </citation>
    <scope>NUCLEOTIDE SEQUENCE [LARGE SCALE GENOMIC DNA]</scope>
    <source>
        <strain evidence="3">MHOM/IL/81/Friedlin</strain>
    </source>
</reference>
<dbReference type="VEuPathDB" id="TriTrypDB:LmjF.36.0770"/>
<evidence type="ECO:0000313" key="2">
    <source>
        <dbReference type="EMBL" id="CAJ09030.1"/>
    </source>
</evidence>
<dbReference type="VEuPathDB" id="TriTrypDB:LMJFC_360014800"/>
<dbReference type="eggNOG" id="ENOG502SEAK">
    <property type="taxonomic scope" value="Eukaryota"/>
</dbReference>